<evidence type="ECO:0000313" key="3">
    <source>
        <dbReference type="Proteomes" id="UP001212997"/>
    </source>
</evidence>
<name>A0AAD5V0N1_9APHY</name>
<evidence type="ECO:0000256" key="1">
    <source>
        <dbReference type="SAM" id="MobiDB-lite"/>
    </source>
</evidence>
<accession>A0AAD5V0N1</accession>
<feature type="compositionally biased region" description="Acidic residues" evidence="1">
    <location>
        <begin position="166"/>
        <end position="192"/>
    </location>
</feature>
<feature type="compositionally biased region" description="Basic and acidic residues" evidence="1">
    <location>
        <begin position="134"/>
        <end position="147"/>
    </location>
</feature>
<dbReference type="InterPro" id="IPR021487">
    <property type="entry name" value="DUF3140"/>
</dbReference>
<reference evidence="2" key="1">
    <citation type="submission" date="2022-07" db="EMBL/GenBank/DDBJ databases">
        <title>Genome Sequence of Physisporinus lineatus.</title>
        <authorList>
            <person name="Buettner E."/>
        </authorList>
    </citation>
    <scope>NUCLEOTIDE SEQUENCE</scope>
    <source>
        <strain evidence="2">VT162</strain>
    </source>
</reference>
<feature type="region of interest" description="Disordered" evidence="1">
    <location>
        <begin position="77"/>
        <end position="211"/>
    </location>
</feature>
<feature type="compositionally biased region" description="Basic and acidic residues" evidence="1">
    <location>
        <begin position="108"/>
        <end position="125"/>
    </location>
</feature>
<evidence type="ECO:0000313" key="2">
    <source>
        <dbReference type="EMBL" id="KAJ3478880.1"/>
    </source>
</evidence>
<evidence type="ECO:0008006" key="4">
    <source>
        <dbReference type="Google" id="ProtNLM"/>
    </source>
</evidence>
<dbReference type="Proteomes" id="UP001212997">
    <property type="component" value="Unassembled WGS sequence"/>
</dbReference>
<feature type="compositionally biased region" description="Basic and acidic residues" evidence="1">
    <location>
        <begin position="155"/>
        <end position="165"/>
    </location>
</feature>
<protein>
    <recommendedName>
        <fullName evidence="4">DNA-binding protein</fullName>
    </recommendedName>
</protein>
<gene>
    <name evidence="2" type="ORF">NLI96_g9454</name>
</gene>
<proteinExistence type="predicted"/>
<dbReference type="AlphaFoldDB" id="A0AAD5V0N1"/>
<dbReference type="EMBL" id="JANAWD010000477">
    <property type="protein sequence ID" value="KAJ3478880.1"/>
    <property type="molecule type" value="Genomic_DNA"/>
</dbReference>
<dbReference type="Pfam" id="PF11338">
    <property type="entry name" value="DUF3140"/>
    <property type="match status" value="1"/>
</dbReference>
<organism evidence="2 3">
    <name type="scientific">Meripilus lineatus</name>
    <dbReference type="NCBI Taxonomy" id="2056292"/>
    <lineage>
        <taxon>Eukaryota</taxon>
        <taxon>Fungi</taxon>
        <taxon>Dikarya</taxon>
        <taxon>Basidiomycota</taxon>
        <taxon>Agaricomycotina</taxon>
        <taxon>Agaricomycetes</taxon>
        <taxon>Polyporales</taxon>
        <taxon>Meripilaceae</taxon>
        <taxon>Meripilus</taxon>
    </lineage>
</organism>
<comment type="caution">
    <text evidence="2">The sequence shown here is derived from an EMBL/GenBank/DDBJ whole genome shotgun (WGS) entry which is preliminary data.</text>
</comment>
<sequence>MALSNKEIIEKFNEQVNMSAEEIEEWLKNPESKKAGTGVGIESGRKIIEILRRNPEKDPGSYNEEDLEHMRKVVGYNSRHLAQEGHLKDTKTTEELEHTKSTISLKNWGHDPLKTLDKAEDKSDTEPAEVEASPSKDLEEPTTKKSSEPNGEQESPGKKRKLEERETPEEGEVDLDEDSITPNEEENHEEEDDHARKKSKTNGEIAEETSG</sequence>
<dbReference type="PANTHER" id="PTHR40630:SF1">
    <property type="entry name" value="DNA-BINDING PROTEIN"/>
    <property type="match status" value="1"/>
</dbReference>
<dbReference type="PANTHER" id="PTHR40630">
    <property type="entry name" value="POSSIBLE DNA-BINDING PROTEIN"/>
    <property type="match status" value="1"/>
</dbReference>
<feature type="compositionally biased region" description="Basic and acidic residues" evidence="1">
    <location>
        <begin position="81"/>
        <end position="100"/>
    </location>
</feature>
<keyword evidence="3" id="KW-1185">Reference proteome</keyword>